<dbReference type="InterPro" id="IPR011083">
    <property type="entry name" value="Phage_tail_collar_dom"/>
</dbReference>
<dbReference type="AlphaFoldDB" id="A0A1H6H975"/>
<accession>A0A1H6H975</accession>
<dbReference type="SUPFAM" id="SSF88874">
    <property type="entry name" value="Receptor-binding domain of short tail fibre protein gp12"/>
    <property type="match status" value="1"/>
</dbReference>
<dbReference type="OrthoDB" id="9810174at2"/>
<sequence>MSDEFVGEIRLFPYFRGAPLNWAVCNGQTLNISDNTQLFSLIGTTYGGNGTTNFALPNLNGRLPVGKGQLTGGSNYTLGQSGGIDAISLTPAQGVAHDHAFRVSSTVATQPGPASTVLFSALADPTKRFAVPTTTNPTYSALAESALTDEGGSAAHNNVMPSICILYCICLNGVYPQQN</sequence>
<gene>
    <name evidence="2" type="ORF">SAMN04244559_00943</name>
</gene>
<dbReference type="Gene3D" id="3.90.1340.10">
    <property type="entry name" value="Phage tail collar domain"/>
    <property type="match status" value="1"/>
</dbReference>
<evidence type="ECO:0000259" key="1">
    <source>
        <dbReference type="Pfam" id="PF07484"/>
    </source>
</evidence>
<reference evidence="3" key="1">
    <citation type="submission" date="2016-10" db="EMBL/GenBank/DDBJ databases">
        <authorList>
            <person name="Varghese N."/>
            <person name="Submissions S."/>
        </authorList>
    </citation>
    <scope>NUCLEOTIDE SEQUENCE [LARGE SCALE GENOMIC DNA]</scope>
    <source>
        <strain evidence="3">DSM 13234</strain>
    </source>
</reference>
<protein>
    <submittedName>
        <fullName evidence="2">Microcystin-dependent protein</fullName>
    </submittedName>
</protein>
<dbReference type="EMBL" id="FNWO01000003">
    <property type="protein sequence ID" value="SEH30658.1"/>
    <property type="molecule type" value="Genomic_DNA"/>
</dbReference>
<name>A0A1H6H975_MAGFU</name>
<proteinExistence type="predicted"/>
<organism evidence="2 3">
    <name type="scientific">Magnetospirillum fulvum</name>
    <name type="common">Rhodospirillum fulvum</name>
    <dbReference type="NCBI Taxonomy" id="1082"/>
    <lineage>
        <taxon>Bacteria</taxon>
        <taxon>Pseudomonadati</taxon>
        <taxon>Pseudomonadota</taxon>
        <taxon>Alphaproteobacteria</taxon>
        <taxon>Rhodospirillales</taxon>
        <taxon>Rhodospirillaceae</taxon>
        <taxon>Magnetospirillum</taxon>
    </lineage>
</organism>
<dbReference type="Pfam" id="PF07484">
    <property type="entry name" value="Collar"/>
    <property type="match status" value="1"/>
</dbReference>
<keyword evidence="3" id="KW-1185">Reference proteome</keyword>
<evidence type="ECO:0000313" key="2">
    <source>
        <dbReference type="EMBL" id="SEH30658.1"/>
    </source>
</evidence>
<dbReference type="RefSeq" id="WP_074766047.1">
    <property type="nucleotide sequence ID" value="NZ_FNWO01000003.1"/>
</dbReference>
<feature type="domain" description="Phage tail collar" evidence="1">
    <location>
        <begin position="7"/>
        <end position="64"/>
    </location>
</feature>
<dbReference type="Proteomes" id="UP000182983">
    <property type="component" value="Unassembled WGS sequence"/>
</dbReference>
<evidence type="ECO:0000313" key="3">
    <source>
        <dbReference type="Proteomes" id="UP000182983"/>
    </source>
</evidence>
<dbReference type="InterPro" id="IPR037053">
    <property type="entry name" value="Phage_tail_collar_dom_sf"/>
</dbReference>